<name>A0A4R2RNH5_9FIRM</name>
<dbReference type="GO" id="GO:0005886">
    <property type="term" value="C:plasma membrane"/>
    <property type="evidence" value="ECO:0007669"/>
    <property type="project" value="UniProtKB-SubCell"/>
</dbReference>
<feature type="binding site" evidence="2">
    <location>
        <position position="348"/>
    </location>
    <ligand>
        <name>Mn(2+)</name>
        <dbReference type="ChEBI" id="CHEBI:29035"/>
        <label>1</label>
    </ligand>
</feature>
<keyword evidence="2" id="KW-0464">Manganese</keyword>
<keyword evidence="1 3" id="KW-0472">Membrane</keyword>
<evidence type="ECO:0000256" key="2">
    <source>
        <dbReference type="PIRSR" id="PIRSR026583-50"/>
    </source>
</evidence>
<gene>
    <name evidence="6" type="ORF">EDD73_1144</name>
</gene>
<dbReference type="GO" id="GO:0016787">
    <property type="term" value="F:hydrolase activity"/>
    <property type="evidence" value="ECO:0007669"/>
    <property type="project" value="UniProtKB-UniRule"/>
</dbReference>
<dbReference type="GO" id="GO:0106409">
    <property type="term" value="F:cyclic-di-AMP phosphodiesterase activity"/>
    <property type="evidence" value="ECO:0007669"/>
    <property type="project" value="RHEA"/>
</dbReference>
<keyword evidence="2" id="KW-0479">Metal-binding</keyword>
<dbReference type="PANTHER" id="PTHR47618">
    <property type="entry name" value="BIFUNCTIONAL OLIGORIBONUCLEASE AND PAP PHOSPHATASE NRNA"/>
    <property type="match status" value="1"/>
</dbReference>
<evidence type="ECO:0000256" key="1">
    <source>
        <dbReference type="PIRNR" id="PIRNR026583"/>
    </source>
</evidence>
<dbReference type="FunFam" id="3.90.1640.10:FF:000002">
    <property type="entry name" value="Cyclic-di-AMP phosphodiesterase"/>
    <property type="match status" value="1"/>
</dbReference>
<dbReference type="EC" id="3.1.4.-" evidence="1"/>
<dbReference type="GO" id="GO:0003676">
    <property type="term" value="F:nucleic acid binding"/>
    <property type="evidence" value="ECO:0007669"/>
    <property type="project" value="UniProtKB-UniRule"/>
</dbReference>
<feature type="domain" description="DDH" evidence="4">
    <location>
        <begin position="342"/>
        <end position="497"/>
    </location>
</feature>
<dbReference type="InterPro" id="IPR051319">
    <property type="entry name" value="Oligoribo/pAp-PDE_c-di-AMP_PDE"/>
</dbReference>
<comment type="cofactor">
    <cofactor evidence="2">
        <name>Mn(2+)</name>
        <dbReference type="ChEBI" id="CHEBI:29035"/>
    </cofactor>
    <text evidence="2">For phosphodiesterase activity, probably binds 2 Mn(2+) per subunit.</text>
</comment>
<proteinExistence type="inferred from homology"/>
<keyword evidence="1" id="KW-0378">Hydrolase</keyword>
<evidence type="ECO:0000259" key="4">
    <source>
        <dbReference type="Pfam" id="PF01368"/>
    </source>
</evidence>
<dbReference type="InterPro" id="IPR001667">
    <property type="entry name" value="DDH_dom"/>
</dbReference>
<keyword evidence="1" id="KW-1003">Cell membrane</keyword>
<feature type="binding site" evidence="2">
    <location>
        <position position="500"/>
    </location>
    <ligand>
        <name>Mn(2+)</name>
        <dbReference type="ChEBI" id="CHEBI:29035"/>
        <label>2</label>
    </ligand>
</feature>
<keyword evidence="3" id="KW-0812">Transmembrane</keyword>
<dbReference type="GO" id="GO:0046872">
    <property type="term" value="F:metal ion binding"/>
    <property type="evidence" value="ECO:0007669"/>
    <property type="project" value="UniProtKB-KW"/>
</dbReference>
<dbReference type="AlphaFoldDB" id="A0A4R2RNH5"/>
<keyword evidence="7" id="KW-1185">Reference proteome</keyword>
<dbReference type="PIRSF" id="PIRSF026583">
    <property type="entry name" value="YybT"/>
    <property type="match status" value="1"/>
</dbReference>
<dbReference type="RefSeq" id="WP_131919370.1">
    <property type="nucleotide sequence ID" value="NZ_JAOQNU010000013.1"/>
</dbReference>
<comment type="function">
    <text evidence="1">Has phosphodiesterase (PDE) activity against cyclic-di-AMP (c-di-AMP).</text>
</comment>
<feature type="binding site" evidence="2">
    <location>
        <position position="354"/>
    </location>
    <ligand>
        <name>Mn(2+)</name>
        <dbReference type="ChEBI" id="CHEBI:29035"/>
        <label>2</label>
    </ligand>
</feature>
<feature type="transmembrane region" description="Helical" evidence="3">
    <location>
        <begin position="7"/>
        <end position="27"/>
    </location>
</feature>
<feature type="binding site" evidence="2">
    <location>
        <position position="421"/>
    </location>
    <ligand>
        <name>Mn(2+)</name>
        <dbReference type="ChEBI" id="CHEBI:29035"/>
        <label>2</label>
    </ligand>
</feature>
<comment type="subcellular location">
    <subcellularLocation>
        <location evidence="1">Cell membrane</location>
    </subcellularLocation>
</comment>
<organism evidence="6 7">
    <name type="scientific">Heliophilum fasciatum</name>
    <dbReference type="NCBI Taxonomy" id="35700"/>
    <lineage>
        <taxon>Bacteria</taxon>
        <taxon>Bacillati</taxon>
        <taxon>Bacillota</taxon>
        <taxon>Clostridia</taxon>
        <taxon>Eubacteriales</taxon>
        <taxon>Heliobacteriaceae</taxon>
        <taxon>Heliophilum</taxon>
    </lineage>
</organism>
<feature type="binding site" evidence="2">
    <location>
        <position position="352"/>
    </location>
    <ligand>
        <name>Mn(2+)</name>
        <dbReference type="ChEBI" id="CHEBI:29035"/>
        <label>1</label>
    </ligand>
</feature>
<feature type="domain" description="DHHA1" evidence="5">
    <location>
        <begin position="572"/>
        <end position="652"/>
    </location>
</feature>
<evidence type="ECO:0000313" key="7">
    <source>
        <dbReference type="Proteomes" id="UP000294813"/>
    </source>
</evidence>
<dbReference type="InterPro" id="IPR003156">
    <property type="entry name" value="DHHA1_dom"/>
</dbReference>
<protein>
    <recommendedName>
        <fullName evidence="1">Cyclic-di-AMP phosphodiesterase</fullName>
        <ecNumber evidence="1">3.1.4.-</ecNumber>
    </recommendedName>
</protein>
<comment type="catalytic activity">
    <reaction evidence="1">
        <text>3',3'-c-di-AMP + H2O = 5'-O-phosphonoadenylyl-(3'-&gt;5')-adenosine + H(+)</text>
        <dbReference type="Rhea" id="RHEA:54420"/>
        <dbReference type="ChEBI" id="CHEBI:15377"/>
        <dbReference type="ChEBI" id="CHEBI:15378"/>
        <dbReference type="ChEBI" id="CHEBI:71500"/>
        <dbReference type="ChEBI" id="CHEBI:138171"/>
    </reaction>
</comment>
<reference evidence="6 7" key="1">
    <citation type="submission" date="2019-03" db="EMBL/GenBank/DDBJ databases">
        <title>Genomic Encyclopedia of Type Strains, Phase IV (KMG-IV): sequencing the most valuable type-strain genomes for metagenomic binning, comparative biology and taxonomic classification.</title>
        <authorList>
            <person name="Goeker M."/>
        </authorList>
    </citation>
    <scope>NUCLEOTIDE SEQUENCE [LARGE SCALE GENOMIC DNA]</scope>
    <source>
        <strain evidence="6 7">DSM 11170</strain>
    </source>
</reference>
<dbReference type="Pfam" id="PF02272">
    <property type="entry name" value="DHHA1"/>
    <property type="match status" value="1"/>
</dbReference>
<dbReference type="Pfam" id="PF24898">
    <property type="entry name" value="GGDEF_GdpP"/>
    <property type="match status" value="1"/>
</dbReference>
<sequence>MTVDSLWRRLLVHGLAVVVVAAVIGWLAGVHPVAAAIGAALLVVGAGLALAKQEAWPVAAAVKVIQSEEPVERRADLLGHLPLSLVYLDNSGLIVWHNEEFARLIGRDGESLRGKIRSYLPELHFRKQSGFRELLSSRLIIGERRLKVSLRVGPQKDRRLLCIDDVTDFEQRTAREEGPVMGICTIDNFVDTLAPLDEGQKTAVLADVDKVLGEWALSVEGYLRKLTEDRYLLLLSGAGLRLCQVQNFAILDRIRAIRQENKLPITLSIGLGVGEESMVDLGRMARTALELALGRGGDQVVVKSAERVLFYGGNTEALEKRTRVRARVVAKTLKALVGAASNVLIMGHENADLDTAGSALGLARAVMRLGKPVRIFLDQRGGGLDRLLPHVRQDAELAGAMIAGPEALEAADQGTLLIVVDTHKPSMLPERRLLAKVGKIVIIDHHRRGEEFIEPHELVYLESYASSTCELVAEILQYLDEEVELGRVAASALLAGITVDTKHFVFMTGARTFEAASYLRRSGADPQLVQDILRDPLDTVVRRAAIVKNAELLYGRIALGMQREFLPRGPVIAAQAADSLLEVEGVKASFVLRALSPGTAISARSQGEINVHAIMERLGGGGHLTIAGAQLPDVEPDTARMRLIAAIDAYLADGGTERRE</sequence>
<feature type="binding site" evidence="2">
    <location>
        <position position="445"/>
    </location>
    <ligand>
        <name>Mn(2+)</name>
        <dbReference type="ChEBI" id="CHEBI:29035"/>
        <label>2</label>
    </ligand>
</feature>
<comment type="caution">
    <text evidence="6">The sequence shown here is derived from an EMBL/GenBank/DDBJ whole genome shotgun (WGS) entry which is preliminary data.</text>
</comment>
<dbReference type="SUPFAM" id="SSF64182">
    <property type="entry name" value="DHH phosphoesterases"/>
    <property type="match status" value="1"/>
</dbReference>
<dbReference type="InterPro" id="IPR014528">
    <property type="entry name" value="GdpP/PdeA"/>
</dbReference>
<dbReference type="InterPro" id="IPR038763">
    <property type="entry name" value="DHH_sf"/>
</dbReference>
<feature type="binding site" evidence="2">
    <location>
        <position position="421"/>
    </location>
    <ligand>
        <name>Mn(2+)</name>
        <dbReference type="ChEBI" id="CHEBI:29035"/>
        <label>1</label>
    </ligand>
</feature>
<evidence type="ECO:0000256" key="3">
    <source>
        <dbReference type="SAM" id="Phobius"/>
    </source>
</evidence>
<dbReference type="EMBL" id="SLXT01000014">
    <property type="protein sequence ID" value="TCP63857.1"/>
    <property type="molecule type" value="Genomic_DNA"/>
</dbReference>
<dbReference type="PANTHER" id="PTHR47618:SF2">
    <property type="entry name" value="CYCLIC-DI-AMP PHOSPHODIESTERASE GDPP"/>
    <property type="match status" value="1"/>
</dbReference>
<dbReference type="OrthoDB" id="9759476at2"/>
<accession>A0A4R2RNH5</accession>
<evidence type="ECO:0000259" key="5">
    <source>
        <dbReference type="Pfam" id="PF02272"/>
    </source>
</evidence>
<comment type="similarity">
    <text evidence="1">Belongs to the GdpP/PdeA phosphodiesterase family.</text>
</comment>
<dbReference type="Pfam" id="PF01368">
    <property type="entry name" value="DHH"/>
    <property type="match status" value="1"/>
</dbReference>
<evidence type="ECO:0000313" key="6">
    <source>
        <dbReference type="EMBL" id="TCP63857.1"/>
    </source>
</evidence>
<dbReference type="Gene3D" id="3.90.1640.10">
    <property type="entry name" value="inorganic pyrophosphatase (n-terminal core)"/>
    <property type="match status" value="1"/>
</dbReference>
<dbReference type="Gene3D" id="3.10.310.30">
    <property type="match status" value="1"/>
</dbReference>
<dbReference type="Proteomes" id="UP000294813">
    <property type="component" value="Unassembled WGS sequence"/>
</dbReference>
<keyword evidence="3" id="KW-1133">Transmembrane helix</keyword>